<dbReference type="SMART" id="SM00054">
    <property type="entry name" value="EFh"/>
    <property type="match status" value="2"/>
</dbReference>
<dbReference type="GO" id="GO:0003779">
    <property type="term" value="F:actin binding"/>
    <property type="evidence" value="ECO:0007669"/>
    <property type="project" value="UniProtKB-KW"/>
</dbReference>
<dbReference type="SMART" id="SM00033">
    <property type="entry name" value="CH"/>
    <property type="match status" value="2"/>
</dbReference>
<dbReference type="PROSITE" id="PS00019">
    <property type="entry name" value="ACTININ_1"/>
    <property type="match status" value="1"/>
</dbReference>
<dbReference type="GO" id="GO:0005509">
    <property type="term" value="F:calcium ion binding"/>
    <property type="evidence" value="ECO:0007669"/>
    <property type="project" value="InterPro"/>
</dbReference>
<dbReference type="InterPro" id="IPR018159">
    <property type="entry name" value="Spectrin/alpha-actinin"/>
</dbReference>
<dbReference type="InterPro" id="IPR001589">
    <property type="entry name" value="Actinin_actin-bd_CS"/>
</dbReference>
<evidence type="ECO:0000256" key="4">
    <source>
        <dbReference type="ARBA" id="ARBA00022837"/>
    </source>
</evidence>
<gene>
    <name evidence="8" type="ORF">RB653_007338</name>
</gene>
<proteinExistence type="inferred from homology"/>
<evidence type="ECO:0000259" key="6">
    <source>
        <dbReference type="PROSITE" id="PS50021"/>
    </source>
</evidence>
<evidence type="ECO:0000313" key="8">
    <source>
        <dbReference type="EMBL" id="KAK5576197.1"/>
    </source>
</evidence>
<dbReference type="CDD" id="cd00051">
    <property type="entry name" value="EFh"/>
    <property type="match status" value="1"/>
</dbReference>
<dbReference type="InterPro" id="IPR014837">
    <property type="entry name" value="EF-hand_Ca_insen"/>
</dbReference>
<comment type="caution">
    <text evidence="8">The sequence shown here is derived from an EMBL/GenBank/DDBJ whole genome shotgun (WGS) entry which is preliminary data.</text>
</comment>
<organism evidence="8 9">
    <name type="scientific">Dictyostelium firmibasis</name>
    <dbReference type="NCBI Taxonomy" id="79012"/>
    <lineage>
        <taxon>Eukaryota</taxon>
        <taxon>Amoebozoa</taxon>
        <taxon>Evosea</taxon>
        <taxon>Eumycetozoa</taxon>
        <taxon>Dictyostelia</taxon>
        <taxon>Dictyosteliales</taxon>
        <taxon>Dictyosteliaceae</taxon>
        <taxon>Dictyostelium</taxon>
    </lineage>
</organism>
<dbReference type="InterPro" id="IPR018247">
    <property type="entry name" value="EF_Hand_1_Ca_BS"/>
</dbReference>
<dbReference type="SUPFAM" id="SSF47576">
    <property type="entry name" value="Calponin-homology domain, CH-domain"/>
    <property type="match status" value="1"/>
</dbReference>
<evidence type="ECO:0000256" key="1">
    <source>
        <dbReference type="ARBA" id="ARBA00010255"/>
    </source>
</evidence>
<dbReference type="Pfam" id="PF00435">
    <property type="entry name" value="Spectrin"/>
    <property type="match status" value="2"/>
</dbReference>
<dbReference type="InterPro" id="IPR036872">
    <property type="entry name" value="CH_dom_sf"/>
</dbReference>
<feature type="domain" description="EF-hand" evidence="7">
    <location>
        <begin position="766"/>
        <end position="801"/>
    </location>
</feature>
<dbReference type="PANTHER" id="PTHR11915">
    <property type="entry name" value="SPECTRIN/FILAMIN RELATED CYTOSKELETAL PROTEIN"/>
    <property type="match status" value="1"/>
</dbReference>
<evidence type="ECO:0000259" key="7">
    <source>
        <dbReference type="PROSITE" id="PS50222"/>
    </source>
</evidence>
<dbReference type="Pfam" id="PF08726">
    <property type="entry name" value="EFhand_Ca_insen"/>
    <property type="match status" value="1"/>
</dbReference>
<comment type="similarity">
    <text evidence="1">Belongs to the alpha-actinin family.</text>
</comment>
<dbReference type="Pfam" id="PF13499">
    <property type="entry name" value="EF-hand_7"/>
    <property type="match status" value="1"/>
</dbReference>
<sequence length="862" mass="97457">MSEESATPVSGNDKQLLNKAWEITQKKTFTAWCNSHLRKLGSSIEQIDTDFTDGIKLAQLLEVISNDPVFKVNKTPKLRIHNIQNVGLCLKHIESHGVKLVGIGAEELVDKNLKMTLGMIWTIILRFAIQDISIEELSAKEALLLWCQRKTEGYERVKVGNFHTSFQDGLAFCALIHKHRPDLIDFDSLNKDDKAGNLQLAFDIAEKELDIPKMLDVSDMLDVVRPDERSVMTYVAQYYHHFSASRKAETAGKQVSKVLDTFMLLEQTKSDYIKRATELVQWINSKNSQLESREFGDSIESVQGFMAALKEYKNSEKPPRGQEVLELEAIYNSLQTKLRLIKREPFVAPQGLSPVEIDQSWSALEKSEQEHAEALRSELKRQKKIAILLQKYNRILKKLENWSASKATYLSSTELGETITAVQAKLKNLEAFDGEYQSLESQSTADLNSILAQLAELNYNGVPALTERKDSFFAQQWTGVKQSADTYKNSLLAELERLQKIEDSLVEFAKRAAQLNVWIESADDHVFDPISVDSVEAVNEVQEKFDAFLQDQSQQFAELEALAQLTQQLRDLGRSENDYSVISYDELSAKWNNLLAGIEERKAHLATELTTQTNNDALCQSFAEKANVISEYVRVTLESLTQSTSSDPQDQLSAIRSIITNHQEKKPELEELVAVSAQLEEAQVTDNKHTQHTMESIKLKWEKLNTLAKKNEQVVEGEILAKQLTGVTAEELSEFKACYSHFDKDNDNKLNRLEFSSCLKSLGEDLTEEQLTAVVSKIDVDGNGHISFEEFIEYMVSSRKGSDNAESTKAAFKVMAEDKDFITEAQIRQSISDSKQVEYLLANMPAVQGGFDYNSFADKLYQ</sequence>
<dbReference type="InterPro" id="IPR011992">
    <property type="entry name" value="EF-hand-dom_pair"/>
</dbReference>
<dbReference type="Pfam" id="PF00307">
    <property type="entry name" value="CH"/>
    <property type="match status" value="2"/>
</dbReference>
<evidence type="ECO:0000256" key="2">
    <source>
        <dbReference type="ARBA" id="ARBA00022723"/>
    </source>
</evidence>
<dbReference type="PROSITE" id="PS50222">
    <property type="entry name" value="EF_HAND_2"/>
    <property type="match status" value="2"/>
</dbReference>
<reference evidence="8 9" key="1">
    <citation type="submission" date="2023-11" db="EMBL/GenBank/DDBJ databases">
        <title>Dfirmibasis_genome.</title>
        <authorList>
            <person name="Edelbroek B."/>
            <person name="Kjellin J."/>
            <person name="Jerlstrom-Hultqvist J."/>
            <person name="Soderbom F."/>
        </authorList>
    </citation>
    <scope>NUCLEOTIDE SEQUENCE [LARGE SCALE GENOMIC DNA]</scope>
    <source>
        <strain evidence="8 9">TNS-C-14</strain>
    </source>
</reference>
<dbReference type="Gene3D" id="1.10.418.10">
    <property type="entry name" value="Calponin-like domain"/>
    <property type="match status" value="2"/>
</dbReference>
<dbReference type="InterPro" id="IPR002017">
    <property type="entry name" value="Spectrin_repeat"/>
</dbReference>
<dbReference type="SUPFAM" id="SSF46966">
    <property type="entry name" value="Spectrin repeat"/>
    <property type="match status" value="4"/>
</dbReference>
<keyword evidence="9" id="KW-1185">Reference proteome</keyword>
<keyword evidence="4" id="KW-0106">Calcium</keyword>
<dbReference type="Gene3D" id="1.20.58.60">
    <property type="match status" value="3"/>
</dbReference>
<dbReference type="CDD" id="cd21216">
    <property type="entry name" value="CH_ACTN_rpt2"/>
    <property type="match status" value="1"/>
</dbReference>
<dbReference type="FunFam" id="1.10.418.10:FF:000036">
    <property type="entry name" value="Actinin alpha 1"/>
    <property type="match status" value="1"/>
</dbReference>
<dbReference type="Gene3D" id="1.10.238.10">
    <property type="entry name" value="EF-hand"/>
    <property type="match status" value="2"/>
</dbReference>
<evidence type="ECO:0000256" key="3">
    <source>
        <dbReference type="ARBA" id="ARBA00022737"/>
    </source>
</evidence>
<dbReference type="PROSITE" id="PS00020">
    <property type="entry name" value="ACTININ_2"/>
    <property type="match status" value="1"/>
</dbReference>
<dbReference type="InterPro" id="IPR001715">
    <property type="entry name" value="CH_dom"/>
</dbReference>
<evidence type="ECO:0000256" key="5">
    <source>
        <dbReference type="ARBA" id="ARBA00023203"/>
    </source>
</evidence>
<dbReference type="SMART" id="SM01184">
    <property type="entry name" value="efhand_Ca_insen"/>
    <property type="match status" value="1"/>
</dbReference>
<dbReference type="GO" id="GO:0043226">
    <property type="term" value="C:organelle"/>
    <property type="evidence" value="ECO:0007669"/>
    <property type="project" value="UniProtKB-ARBA"/>
</dbReference>
<dbReference type="SUPFAM" id="SSF47473">
    <property type="entry name" value="EF-hand"/>
    <property type="match status" value="1"/>
</dbReference>
<evidence type="ECO:0000313" key="9">
    <source>
        <dbReference type="Proteomes" id="UP001344447"/>
    </source>
</evidence>
<accession>A0AAN7TLM3</accession>
<dbReference type="CDD" id="cd00176">
    <property type="entry name" value="SPEC"/>
    <property type="match status" value="2"/>
</dbReference>
<feature type="domain" description="Calponin-homology (CH)" evidence="6">
    <location>
        <begin position="137"/>
        <end position="243"/>
    </location>
</feature>
<dbReference type="Proteomes" id="UP001344447">
    <property type="component" value="Unassembled WGS sequence"/>
</dbReference>
<dbReference type="FunFam" id="1.10.418.10:FF:000001">
    <property type="entry name" value="Actinin alpha 1"/>
    <property type="match status" value="1"/>
</dbReference>
<dbReference type="SMART" id="SM00150">
    <property type="entry name" value="SPEC"/>
    <property type="match status" value="4"/>
</dbReference>
<feature type="domain" description="Calponin-homology (CH)" evidence="6">
    <location>
        <begin position="23"/>
        <end position="128"/>
    </location>
</feature>
<keyword evidence="2" id="KW-0479">Metal-binding</keyword>
<name>A0AAN7TLM3_9MYCE</name>
<feature type="domain" description="EF-hand" evidence="7">
    <location>
        <begin position="730"/>
        <end position="765"/>
    </location>
</feature>
<keyword evidence="5" id="KW-0009">Actin-binding</keyword>
<protein>
    <submittedName>
        <fullName evidence="8">Uncharacterized protein</fullName>
    </submittedName>
</protein>
<dbReference type="CDD" id="cd21214">
    <property type="entry name" value="CH_ACTN_rpt1"/>
    <property type="match status" value="1"/>
</dbReference>
<dbReference type="PROSITE" id="PS50021">
    <property type="entry name" value="CH"/>
    <property type="match status" value="2"/>
</dbReference>
<dbReference type="InterPro" id="IPR002048">
    <property type="entry name" value="EF_hand_dom"/>
</dbReference>
<dbReference type="FunFam" id="1.10.238.10:FF:000178">
    <property type="entry name" value="Calmodulin-2 A"/>
    <property type="match status" value="1"/>
</dbReference>
<dbReference type="PROSITE" id="PS00018">
    <property type="entry name" value="EF_HAND_1"/>
    <property type="match status" value="2"/>
</dbReference>
<keyword evidence="3" id="KW-0677">Repeat</keyword>
<dbReference type="EMBL" id="JAVFKY010000005">
    <property type="protein sequence ID" value="KAK5576197.1"/>
    <property type="molecule type" value="Genomic_DNA"/>
</dbReference>